<evidence type="ECO:0000313" key="3">
    <source>
        <dbReference type="Proteomes" id="UP000623067"/>
    </source>
</evidence>
<dbReference type="Proteomes" id="UP000623067">
    <property type="component" value="Unassembled WGS sequence"/>
</dbReference>
<feature type="region of interest" description="Disordered" evidence="1">
    <location>
        <begin position="1"/>
        <end position="52"/>
    </location>
</feature>
<reference evidence="2" key="2">
    <citation type="submission" date="2020-09" db="EMBL/GenBank/DDBJ databases">
        <authorList>
            <person name="Sun Q."/>
            <person name="Zhou Y."/>
        </authorList>
    </citation>
    <scope>NUCLEOTIDE SEQUENCE</scope>
    <source>
        <strain evidence="2">CGMCC 1.15330</strain>
    </source>
</reference>
<comment type="caution">
    <text evidence="2">The sequence shown here is derived from an EMBL/GenBank/DDBJ whole genome shotgun (WGS) entry which is preliminary data.</text>
</comment>
<organism evidence="2 3">
    <name type="scientific">Sphingomonas metalli</name>
    <dbReference type="NCBI Taxonomy" id="1779358"/>
    <lineage>
        <taxon>Bacteria</taxon>
        <taxon>Pseudomonadati</taxon>
        <taxon>Pseudomonadota</taxon>
        <taxon>Alphaproteobacteria</taxon>
        <taxon>Sphingomonadales</taxon>
        <taxon>Sphingomonadaceae</taxon>
        <taxon>Sphingomonas</taxon>
    </lineage>
</organism>
<name>A0A916WWI9_9SPHN</name>
<protein>
    <submittedName>
        <fullName evidence="2">Uncharacterized protein</fullName>
    </submittedName>
</protein>
<dbReference type="EMBL" id="BMIH01000004">
    <property type="protein sequence ID" value="GGB39584.1"/>
    <property type="molecule type" value="Genomic_DNA"/>
</dbReference>
<accession>A0A916WWI9</accession>
<proteinExistence type="predicted"/>
<reference evidence="2" key="1">
    <citation type="journal article" date="2014" name="Int. J. Syst. Evol. Microbiol.">
        <title>Complete genome sequence of Corynebacterium casei LMG S-19264T (=DSM 44701T), isolated from a smear-ripened cheese.</title>
        <authorList>
            <consortium name="US DOE Joint Genome Institute (JGI-PGF)"/>
            <person name="Walter F."/>
            <person name="Albersmeier A."/>
            <person name="Kalinowski J."/>
            <person name="Ruckert C."/>
        </authorList>
    </citation>
    <scope>NUCLEOTIDE SEQUENCE</scope>
    <source>
        <strain evidence="2">CGMCC 1.15330</strain>
    </source>
</reference>
<keyword evidence="3" id="KW-1185">Reference proteome</keyword>
<evidence type="ECO:0000313" key="2">
    <source>
        <dbReference type="EMBL" id="GGB39584.1"/>
    </source>
</evidence>
<sequence>MDTGTAACGPQRVRRPAPYSDLPVDPGGRGEKVCSSGIAPAEPTGSKANYPSTRAQRVGGFFLNHSGQKNGIQLRAVAARGGTARVSAARDFPFSNQ</sequence>
<evidence type="ECO:0000256" key="1">
    <source>
        <dbReference type="SAM" id="MobiDB-lite"/>
    </source>
</evidence>
<gene>
    <name evidence="2" type="ORF">GCM10011380_31380</name>
</gene>
<dbReference type="AlphaFoldDB" id="A0A916WWI9"/>